<proteinExistence type="predicted"/>
<dbReference type="AlphaFoldDB" id="A0A7C3HYK9"/>
<gene>
    <name evidence="1" type="ORF">ENS82_12880</name>
</gene>
<sequence>MNISNPGTSTFDGVTLSPGDVLFLPYQSNAAQNGTYVFNGPSAALTRTVDADGNDEVQPGLQIFVSEGSTLADTRWNLITDGPITVGTTALNFVQESSGGTYSAGDGLQLAGTTFSVQVVPASGLTVSGAGVGVDYSILLRKADYVMGEVPSGTINGTNTVFTLAAAPVANSEAVYLNGVRQRRGAGLDYTISGNTITFVVAPQAGDSILVDYLK</sequence>
<evidence type="ECO:0000313" key="1">
    <source>
        <dbReference type="EMBL" id="HFG21583.1"/>
    </source>
</evidence>
<reference evidence="1" key="1">
    <citation type="journal article" date="2020" name="mSystems">
        <title>Genome- and Community-Level Interaction Insights into Carbon Utilization and Element Cycling Functions of Hydrothermarchaeota in Hydrothermal Sediment.</title>
        <authorList>
            <person name="Zhou Z."/>
            <person name="Liu Y."/>
            <person name="Xu W."/>
            <person name="Pan J."/>
            <person name="Luo Z.H."/>
            <person name="Li M."/>
        </authorList>
    </citation>
    <scope>NUCLEOTIDE SEQUENCE [LARGE SCALE GENOMIC DNA]</scope>
    <source>
        <strain evidence="1">SpSt-524</strain>
    </source>
</reference>
<organism evidence="1">
    <name type="scientific">Meiothermus ruber</name>
    <dbReference type="NCBI Taxonomy" id="277"/>
    <lineage>
        <taxon>Bacteria</taxon>
        <taxon>Thermotogati</taxon>
        <taxon>Deinococcota</taxon>
        <taxon>Deinococci</taxon>
        <taxon>Thermales</taxon>
        <taxon>Thermaceae</taxon>
        <taxon>Meiothermus</taxon>
    </lineage>
</organism>
<protein>
    <submittedName>
        <fullName evidence="1">Uncharacterized protein</fullName>
    </submittedName>
</protein>
<dbReference type="EMBL" id="DSWI01000031">
    <property type="protein sequence ID" value="HFG21583.1"/>
    <property type="molecule type" value="Genomic_DNA"/>
</dbReference>
<name>A0A7C3HYK9_MEIRU</name>
<comment type="caution">
    <text evidence="1">The sequence shown here is derived from an EMBL/GenBank/DDBJ whole genome shotgun (WGS) entry which is preliminary data.</text>
</comment>
<accession>A0A7C3HYK9</accession>